<dbReference type="Proteomes" id="UP000250235">
    <property type="component" value="Unassembled WGS sequence"/>
</dbReference>
<accession>A0A2Z7B490</accession>
<gene>
    <name evidence="1" type="ORF">F511_38694</name>
</gene>
<sequence>MNGRFAGMLRKSQGGRLPEYFRRELRRSMVGKPPTRAAVHGLKLPVPEVIVEEEVTSDLRRGVEEKERRRREIEEGVDSHLKNWQVLYVEKIVCSR</sequence>
<keyword evidence="2" id="KW-1185">Reference proteome</keyword>
<proteinExistence type="predicted"/>
<protein>
    <submittedName>
        <fullName evidence="1">Uncharacterized protein</fullName>
    </submittedName>
</protein>
<name>A0A2Z7B490_9LAMI</name>
<evidence type="ECO:0000313" key="2">
    <source>
        <dbReference type="Proteomes" id="UP000250235"/>
    </source>
</evidence>
<organism evidence="1 2">
    <name type="scientific">Dorcoceras hygrometricum</name>
    <dbReference type="NCBI Taxonomy" id="472368"/>
    <lineage>
        <taxon>Eukaryota</taxon>
        <taxon>Viridiplantae</taxon>
        <taxon>Streptophyta</taxon>
        <taxon>Embryophyta</taxon>
        <taxon>Tracheophyta</taxon>
        <taxon>Spermatophyta</taxon>
        <taxon>Magnoliopsida</taxon>
        <taxon>eudicotyledons</taxon>
        <taxon>Gunneridae</taxon>
        <taxon>Pentapetalae</taxon>
        <taxon>asterids</taxon>
        <taxon>lamiids</taxon>
        <taxon>Lamiales</taxon>
        <taxon>Gesneriaceae</taxon>
        <taxon>Didymocarpoideae</taxon>
        <taxon>Trichosporeae</taxon>
        <taxon>Loxocarpinae</taxon>
        <taxon>Dorcoceras</taxon>
    </lineage>
</organism>
<reference evidence="1 2" key="1">
    <citation type="journal article" date="2015" name="Proc. Natl. Acad. Sci. U.S.A.">
        <title>The resurrection genome of Boea hygrometrica: A blueprint for survival of dehydration.</title>
        <authorList>
            <person name="Xiao L."/>
            <person name="Yang G."/>
            <person name="Zhang L."/>
            <person name="Yang X."/>
            <person name="Zhao S."/>
            <person name="Ji Z."/>
            <person name="Zhou Q."/>
            <person name="Hu M."/>
            <person name="Wang Y."/>
            <person name="Chen M."/>
            <person name="Xu Y."/>
            <person name="Jin H."/>
            <person name="Xiao X."/>
            <person name="Hu G."/>
            <person name="Bao F."/>
            <person name="Hu Y."/>
            <person name="Wan P."/>
            <person name="Li L."/>
            <person name="Deng X."/>
            <person name="Kuang T."/>
            <person name="Xiang C."/>
            <person name="Zhu J.K."/>
            <person name="Oliver M.J."/>
            <person name="He Y."/>
        </authorList>
    </citation>
    <scope>NUCLEOTIDE SEQUENCE [LARGE SCALE GENOMIC DNA]</scope>
    <source>
        <strain evidence="2">cv. XS01</strain>
    </source>
</reference>
<evidence type="ECO:0000313" key="1">
    <source>
        <dbReference type="EMBL" id="KZV29181.1"/>
    </source>
</evidence>
<dbReference type="OrthoDB" id="1677442at2759"/>
<dbReference type="AlphaFoldDB" id="A0A2Z7B490"/>
<dbReference type="EMBL" id="KV009445">
    <property type="protein sequence ID" value="KZV29181.1"/>
    <property type="molecule type" value="Genomic_DNA"/>
</dbReference>